<dbReference type="PANTHER" id="PTHR46248:SF4">
    <property type="entry name" value="OS01G0147800 PROTEIN"/>
    <property type="match status" value="1"/>
</dbReference>
<feature type="coiled-coil region" evidence="1">
    <location>
        <begin position="10"/>
        <end position="37"/>
    </location>
</feature>
<dbReference type="FunCoup" id="A0A068TXM7">
    <property type="interactions" value="5"/>
</dbReference>
<evidence type="ECO:0000259" key="3">
    <source>
        <dbReference type="Pfam" id="PF14389"/>
    </source>
</evidence>
<dbReference type="Pfam" id="PF04784">
    <property type="entry name" value="DUF547"/>
    <property type="match status" value="1"/>
</dbReference>
<dbReference type="Pfam" id="PF14389">
    <property type="entry name" value="Lzipper-MIP1"/>
    <property type="match status" value="1"/>
</dbReference>
<dbReference type="STRING" id="49390.A0A068TXM7"/>
<sequence length="527" mass="61088">MKFEDLLMQPSEDKQKIQDLEDEVEKLQQELDGELQLQRVLQCALQQPIHSCQCLSSLLPPKVHVLLKELAMIEEEIIWLERKVDELKLNLYQEKKQTQEWEMLRFKELPPRCAPSSNKELISKQKIRTDYPQNRKPRILQERRTSFGSSIDFRSSSFFGSSEILDQKSRCSSSRSWESHIPLDIEIEIDFEKPNKLSEELIKCMIGIYLEMKQASFEMKGSAIVPKCSLSSMKPRGLMSKTSFSCTVSPFSWDSDKSNIDPYRILQDLDGSIRDIGPYKDFVQITRNSVDKSYLSECHPAMRKLRVLMHKLSNVDLSYLTYKQKLAFWINVYNACIMHAFLQLGFPSSQDKLLTAMNEAVIIVGGIVLNALAIEHFILRHPTEQKQGLAREREMLLRHAYGLGYPEPNVTFALCRGCWSSPALRVYTPEEVVNELERAKVEYLEAAVGVTGKKRIIVPKLMQWHMRDFADNMESLLEWIYSQLPQSGSLKRLIMECLNSDKKSPIAKIMDSQPYNFEFRYILSPYE</sequence>
<dbReference type="AlphaFoldDB" id="A0A068TXM7"/>
<evidence type="ECO:0000313" key="5">
    <source>
        <dbReference type="Proteomes" id="UP000295252"/>
    </source>
</evidence>
<feature type="domain" description="DUF547" evidence="2">
    <location>
        <begin position="319"/>
        <end position="444"/>
    </location>
</feature>
<keyword evidence="1" id="KW-0175">Coiled coil</keyword>
<dbReference type="PANTHER" id="PTHR46248">
    <property type="entry name" value="EXPRESSED PROTEIN"/>
    <property type="match status" value="1"/>
</dbReference>
<dbReference type="PhylomeDB" id="A0A068TXM7"/>
<dbReference type="InterPro" id="IPR025757">
    <property type="entry name" value="MIP1_Leuzipper"/>
</dbReference>
<organism evidence="4 5">
    <name type="scientific">Coffea canephora</name>
    <name type="common">Robusta coffee</name>
    <dbReference type="NCBI Taxonomy" id="49390"/>
    <lineage>
        <taxon>Eukaryota</taxon>
        <taxon>Viridiplantae</taxon>
        <taxon>Streptophyta</taxon>
        <taxon>Embryophyta</taxon>
        <taxon>Tracheophyta</taxon>
        <taxon>Spermatophyta</taxon>
        <taxon>Magnoliopsida</taxon>
        <taxon>eudicotyledons</taxon>
        <taxon>Gunneridae</taxon>
        <taxon>Pentapetalae</taxon>
        <taxon>asterids</taxon>
        <taxon>lamiids</taxon>
        <taxon>Gentianales</taxon>
        <taxon>Rubiaceae</taxon>
        <taxon>Ixoroideae</taxon>
        <taxon>Gardenieae complex</taxon>
        <taxon>Bertiereae - Coffeeae clade</taxon>
        <taxon>Coffeeae</taxon>
        <taxon>Coffea</taxon>
    </lineage>
</organism>
<evidence type="ECO:0000259" key="2">
    <source>
        <dbReference type="Pfam" id="PF04784"/>
    </source>
</evidence>
<gene>
    <name evidence="4" type="ORF">GSCOC_T00029898001</name>
</gene>
<feature type="domain" description="Ternary complex factor MIP1 leucine-zipper" evidence="3">
    <location>
        <begin position="14"/>
        <end position="94"/>
    </location>
</feature>
<evidence type="ECO:0008006" key="6">
    <source>
        <dbReference type="Google" id="ProtNLM"/>
    </source>
</evidence>
<dbReference type="EMBL" id="HG739088">
    <property type="protein sequence ID" value="CDP00103.1"/>
    <property type="molecule type" value="Genomic_DNA"/>
</dbReference>
<dbReference type="OMA" id="RSIMECL"/>
<proteinExistence type="predicted"/>
<evidence type="ECO:0000256" key="1">
    <source>
        <dbReference type="SAM" id="Coils"/>
    </source>
</evidence>
<dbReference type="OrthoDB" id="418495at2759"/>
<dbReference type="InParanoid" id="A0A068TXM7"/>
<protein>
    <recommendedName>
        <fullName evidence="6">DUF547 domain-containing protein</fullName>
    </recommendedName>
</protein>
<accession>A0A068TXM7</accession>
<keyword evidence="5" id="KW-1185">Reference proteome</keyword>
<dbReference type="InterPro" id="IPR006869">
    <property type="entry name" value="DUF547"/>
</dbReference>
<name>A0A068TXM7_COFCA</name>
<reference evidence="5" key="1">
    <citation type="journal article" date="2014" name="Science">
        <title>The coffee genome provides insight into the convergent evolution of caffeine biosynthesis.</title>
        <authorList>
            <person name="Denoeud F."/>
            <person name="Carretero-Paulet L."/>
            <person name="Dereeper A."/>
            <person name="Droc G."/>
            <person name="Guyot R."/>
            <person name="Pietrella M."/>
            <person name="Zheng C."/>
            <person name="Alberti A."/>
            <person name="Anthony F."/>
            <person name="Aprea G."/>
            <person name="Aury J.M."/>
            <person name="Bento P."/>
            <person name="Bernard M."/>
            <person name="Bocs S."/>
            <person name="Campa C."/>
            <person name="Cenci A."/>
            <person name="Combes M.C."/>
            <person name="Crouzillat D."/>
            <person name="Da Silva C."/>
            <person name="Daddiego L."/>
            <person name="De Bellis F."/>
            <person name="Dussert S."/>
            <person name="Garsmeur O."/>
            <person name="Gayraud T."/>
            <person name="Guignon V."/>
            <person name="Jahn K."/>
            <person name="Jamilloux V."/>
            <person name="Joet T."/>
            <person name="Labadie K."/>
            <person name="Lan T."/>
            <person name="Leclercq J."/>
            <person name="Lepelley M."/>
            <person name="Leroy T."/>
            <person name="Li L.T."/>
            <person name="Librado P."/>
            <person name="Lopez L."/>
            <person name="Munoz A."/>
            <person name="Noel B."/>
            <person name="Pallavicini A."/>
            <person name="Perrotta G."/>
            <person name="Poncet V."/>
            <person name="Pot D."/>
            <person name="Priyono X."/>
            <person name="Rigoreau M."/>
            <person name="Rouard M."/>
            <person name="Rozas J."/>
            <person name="Tranchant-Dubreuil C."/>
            <person name="VanBuren R."/>
            <person name="Zhang Q."/>
            <person name="Andrade A.C."/>
            <person name="Argout X."/>
            <person name="Bertrand B."/>
            <person name="de Kochko A."/>
            <person name="Graziosi G."/>
            <person name="Henry R.J."/>
            <person name="Jayarama X."/>
            <person name="Ming R."/>
            <person name="Nagai C."/>
            <person name="Rounsley S."/>
            <person name="Sankoff D."/>
            <person name="Giuliano G."/>
            <person name="Albert V.A."/>
            <person name="Wincker P."/>
            <person name="Lashermes P."/>
        </authorList>
    </citation>
    <scope>NUCLEOTIDE SEQUENCE [LARGE SCALE GENOMIC DNA]</scope>
    <source>
        <strain evidence="5">cv. DH200-94</strain>
    </source>
</reference>
<dbReference type="Gramene" id="CDP00103">
    <property type="protein sequence ID" value="CDP00103"/>
    <property type="gene ID" value="GSCOC_T00029898001"/>
</dbReference>
<dbReference type="Proteomes" id="UP000295252">
    <property type="component" value="Chromosome IV"/>
</dbReference>
<evidence type="ECO:0000313" key="4">
    <source>
        <dbReference type="EMBL" id="CDP00103.1"/>
    </source>
</evidence>